<evidence type="ECO:0008006" key="3">
    <source>
        <dbReference type="Google" id="ProtNLM"/>
    </source>
</evidence>
<dbReference type="EMBL" id="KL584727">
    <property type="protein sequence ID" value="KEQ68653.1"/>
    <property type="molecule type" value="Genomic_DNA"/>
</dbReference>
<proteinExistence type="predicted"/>
<name>A0A074W725_9PEZI</name>
<dbReference type="STRING" id="1043004.A0A074W725"/>
<keyword evidence="2" id="KW-1185">Reference proteome</keyword>
<dbReference type="Proteomes" id="UP000027730">
    <property type="component" value="Unassembled WGS sequence"/>
</dbReference>
<dbReference type="GeneID" id="25412558"/>
<dbReference type="OrthoDB" id="4802432at2759"/>
<evidence type="ECO:0000313" key="1">
    <source>
        <dbReference type="EMBL" id="KEQ68653.1"/>
    </source>
</evidence>
<protein>
    <recommendedName>
        <fullName evidence="3">F-box domain-containing protein</fullName>
    </recommendedName>
</protein>
<gene>
    <name evidence="1" type="ORF">M436DRAFT_57929</name>
</gene>
<dbReference type="AlphaFoldDB" id="A0A074W725"/>
<organism evidence="1 2">
    <name type="scientific">Aureobasidium namibiae CBS 147.97</name>
    <dbReference type="NCBI Taxonomy" id="1043004"/>
    <lineage>
        <taxon>Eukaryota</taxon>
        <taxon>Fungi</taxon>
        <taxon>Dikarya</taxon>
        <taxon>Ascomycota</taxon>
        <taxon>Pezizomycotina</taxon>
        <taxon>Dothideomycetes</taxon>
        <taxon>Dothideomycetidae</taxon>
        <taxon>Dothideales</taxon>
        <taxon>Saccotheciaceae</taxon>
        <taxon>Aureobasidium</taxon>
    </lineage>
</organism>
<dbReference type="HOGENOM" id="CLU_547575_0_0_1"/>
<dbReference type="RefSeq" id="XP_013422808.1">
    <property type="nucleotide sequence ID" value="XM_013567354.1"/>
</dbReference>
<evidence type="ECO:0000313" key="2">
    <source>
        <dbReference type="Proteomes" id="UP000027730"/>
    </source>
</evidence>
<accession>A0A074W725</accession>
<sequence length="491" mass="56283">MSPYLPQEILSLIAQHLVEEDDHKLTPYTLVNKSWQAAFERQIYASVIVLSPSDVTIVTIESPEREEDRHVERLEKRGLSLARLAEITTGPQRWRRARRTYIQRILYRVAVLYWIDPIRYDGAHETNWDSAWRRENNRAFTEGIRSLFDHLSKWTDHGPESMRVETEFDTLVPPYSAELLPDTHLPKAKCVTSLNFPRIYLPGMIPGPGVDEDGCRNNPENGVLLPTVVQIASACGALRRIKLDGEYGISYASHVLRMQVRDRTAAALAQLPLSIQHVEFVGDWPWHSYGCDGPLHEPTFHTLDTLCIAFRDISTRLTSLHIKDEAIFSELFCLDGTPALLSDELHWPYLETLHLECAWKLQDCFVDMQRYADDDGRDDSPSTRYIEDLIESLGSAVQRMPRLKSAVLKSHFLERYQPHGLNLCFRNDGGCMLSLSVYEDGVYEPSMRVLEAWKIDRQDLQFRTGIVPKGIDGTGIGRKYWEATYSSWPPP</sequence>
<reference evidence="1 2" key="1">
    <citation type="journal article" date="2014" name="BMC Genomics">
        <title>Genome sequencing of four Aureobasidium pullulans varieties: biotechnological potential, stress tolerance, and description of new species.</title>
        <authorList>
            <person name="Gostin Ar C."/>
            <person name="Ohm R.A."/>
            <person name="Kogej T."/>
            <person name="Sonjak S."/>
            <person name="Turk M."/>
            <person name="Zajc J."/>
            <person name="Zalar P."/>
            <person name="Grube M."/>
            <person name="Sun H."/>
            <person name="Han J."/>
            <person name="Sharma A."/>
            <person name="Chiniquy J."/>
            <person name="Ngan C.Y."/>
            <person name="Lipzen A."/>
            <person name="Barry K."/>
            <person name="Grigoriev I.V."/>
            <person name="Gunde-Cimerman N."/>
        </authorList>
    </citation>
    <scope>NUCLEOTIDE SEQUENCE [LARGE SCALE GENOMIC DNA]</scope>
    <source>
        <strain evidence="1 2">CBS 147.97</strain>
    </source>
</reference>